<proteinExistence type="predicted"/>
<dbReference type="AlphaFoldDB" id="A0A1H6IT72"/>
<dbReference type="STRING" id="680127.SAMN05421593_0133"/>
<gene>
    <name evidence="1" type="ORF">SAMN05421593_0133</name>
</gene>
<accession>A0A1H6IT72</accession>
<feature type="non-terminal residue" evidence="1">
    <location>
        <position position="119"/>
    </location>
</feature>
<dbReference type="NCBIfam" id="TIGR03696">
    <property type="entry name" value="Rhs_assc_core"/>
    <property type="match status" value="1"/>
</dbReference>
<dbReference type="InterPro" id="IPR022385">
    <property type="entry name" value="Rhs_assc_core"/>
</dbReference>
<organism evidence="1 2">
    <name type="scientific">Chryseobacterium culicis</name>
    <dbReference type="NCBI Taxonomy" id="680127"/>
    <lineage>
        <taxon>Bacteria</taxon>
        <taxon>Pseudomonadati</taxon>
        <taxon>Bacteroidota</taxon>
        <taxon>Flavobacteriia</taxon>
        <taxon>Flavobacteriales</taxon>
        <taxon>Weeksellaceae</taxon>
        <taxon>Chryseobacterium group</taxon>
        <taxon>Chryseobacterium</taxon>
    </lineage>
</organism>
<protein>
    <submittedName>
        <fullName evidence="1">RHS repeat-associated core domain-containing protein</fullName>
    </submittedName>
</protein>
<dbReference type="Proteomes" id="UP000198561">
    <property type="component" value="Unassembled WGS sequence"/>
</dbReference>
<sequence length="119" mass="13373">MVFNTLILKYNCKELQETGLFDYGWRQYMPDLGRWNGIDQLAESYLSTSPFAYVANNPVSSFDVDGRWMDDSGHITDTKGQTFGFLGSSYKPQGATNYLGVKYGDGGGTFGQTQFYKDI</sequence>
<name>A0A1H6IT72_CHRCI</name>
<reference evidence="1 2" key="1">
    <citation type="submission" date="2016-10" db="EMBL/GenBank/DDBJ databases">
        <authorList>
            <person name="de Groot N.N."/>
        </authorList>
    </citation>
    <scope>NUCLEOTIDE SEQUENCE [LARGE SCALE GENOMIC DNA]</scope>
    <source>
        <strain evidence="1 2">DSM 23031</strain>
    </source>
</reference>
<evidence type="ECO:0000313" key="1">
    <source>
        <dbReference type="EMBL" id="SEH49503.1"/>
    </source>
</evidence>
<dbReference type="EMBL" id="FNWQ01000016">
    <property type="protein sequence ID" value="SEH49503.1"/>
    <property type="molecule type" value="Genomic_DNA"/>
</dbReference>
<dbReference type="Gene3D" id="2.180.10.10">
    <property type="entry name" value="RHS repeat-associated core"/>
    <property type="match status" value="1"/>
</dbReference>
<dbReference type="RefSeq" id="WP_228425023.1">
    <property type="nucleotide sequence ID" value="NZ_FNWQ01000016.1"/>
</dbReference>
<evidence type="ECO:0000313" key="2">
    <source>
        <dbReference type="Proteomes" id="UP000198561"/>
    </source>
</evidence>